<evidence type="ECO:0000313" key="1">
    <source>
        <dbReference type="EMBL" id="SVC33108.1"/>
    </source>
</evidence>
<protein>
    <submittedName>
        <fullName evidence="1">Uncharacterized protein</fullName>
    </submittedName>
</protein>
<dbReference type="EMBL" id="UINC01085497">
    <property type="protein sequence ID" value="SVC33108.1"/>
    <property type="molecule type" value="Genomic_DNA"/>
</dbReference>
<accession>A0A382L874</accession>
<reference evidence="1" key="1">
    <citation type="submission" date="2018-05" db="EMBL/GenBank/DDBJ databases">
        <authorList>
            <person name="Lanie J.A."/>
            <person name="Ng W.-L."/>
            <person name="Kazmierczak K.M."/>
            <person name="Andrzejewski T.M."/>
            <person name="Davidsen T.M."/>
            <person name="Wayne K.J."/>
            <person name="Tettelin H."/>
            <person name="Glass J.I."/>
            <person name="Rusch D."/>
            <person name="Podicherti R."/>
            <person name="Tsui H.-C.T."/>
            <person name="Winkler M.E."/>
        </authorList>
    </citation>
    <scope>NUCLEOTIDE SEQUENCE</scope>
</reference>
<organism evidence="1">
    <name type="scientific">marine metagenome</name>
    <dbReference type="NCBI Taxonomy" id="408172"/>
    <lineage>
        <taxon>unclassified sequences</taxon>
        <taxon>metagenomes</taxon>
        <taxon>ecological metagenomes</taxon>
    </lineage>
</organism>
<gene>
    <name evidence="1" type="ORF">METZ01_LOCUS285962</name>
</gene>
<name>A0A382L874_9ZZZZ</name>
<sequence>EIKPQIEYGSNAGWDGEIIVEFIIPF</sequence>
<dbReference type="AlphaFoldDB" id="A0A382L874"/>
<proteinExistence type="predicted"/>
<feature type="non-terminal residue" evidence="1">
    <location>
        <position position="1"/>
    </location>
</feature>